<evidence type="ECO:0000313" key="2">
    <source>
        <dbReference type="Proteomes" id="UP000253551"/>
    </source>
</evidence>
<dbReference type="InterPro" id="IPR012337">
    <property type="entry name" value="RNaseH-like_sf"/>
</dbReference>
<feature type="non-terminal residue" evidence="1">
    <location>
        <position position="54"/>
    </location>
</feature>
<dbReference type="Gene3D" id="3.30.420.10">
    <property type="entry name" value="Ribonuclease H-like superfamily/Ribonuclease H"/>
    <property type="match status" value="1"/>
</dbReference>
<sequence>LYVDGSYREKEKKYSYGFIIADNNNVIHEKYGIGIESGNCNTKHIAGELCAVIE</sequence>
<protein>
    <recommendedName>
        <fullName evidence="3">RNase H type-1 domain-containing protein</fullName>
    </recommendedName>
</protein>
<name>A0A367IQQ6_RHIST</name>
<comment type="caution">
    <text evidence="1">The sequence shown here is derived from an EMBL/GenBank/DDBJ whole genome shotgun (WGS) entry which is preliminary data.</text>
</comment>
<dbReference type="InterPro" id="IPR036397">
    <property type="entry name" value="RNaseH_sf"/>
</dbReference>
<proteinExistence type="predicted"/>
<dbReference type="SUPFAM" id="SSF53098">
    <property type="entry name" value="Ribonuclease H-like"/>
    <property type="match status" value="1"/>
</dbReference>
<gene>
    <name evidence="1" type="ORF">CU098_007283</name>
</gene>
<dbReference type="EMBL" id="PJQM01006247">
    <property type="protein sequence ID" value="RCH79993.1"/>
    <property type="molecule type" value="Genomic_DNA"/>
</dbReference>
<dbReference type="Proteomes" id="UP000253551">
    <property type="component" value="Unassembled WGS sequence"/>
</dbReference>
<feature type="non-terminal residue" evidence="1">
    <location>
        <position position="1"/>
    </location>
</feature>
<dbReference type="AlphaFoldDB" id="A0A367IQQ6"/>
<accession>A0A367IQQ6</accession>
<keyword evidence="2" id="KW-1185">Reference proteome</keyword>
<organism evidence="1 2">
    <name type="scientific">Rhizopus stolonifer</name>
    <name type="common">Rhizopus nigricans</name>
    <dbReference type="NCBI Taxonomy" id="4846"/>
    <lineage>
        <taxon>Eukaryota</taxon>
        <taxon>Fungi</taxon>
        <taxon>Fungi incertae sedis</taxon>
        <taxon>Mucoromycota</taxon>
        <taxon>Mucoromycotina</taxon>
        <taxon>Mucoromycetes</taxon>
        <taxon>Mucorales</taxon>
        <taxon>Mucorineae</taxon>
        <taxon>Rhizopodaceae</taxon>
        <taxon>Rhizopus</taxon>
    </lineage>
</organism>
<reference evidence="1 2" key="1">
    <citation type="journal article" date="2018" name="G3 (Bethesda)">
        <title>Phylogenetic and Phylogenomic Definition of Rhizopus Species.</title>
        <authorList>
            <person name="Gryganskyi A.P."/>
            <person name="Golan J."/>
            <person name="Dolatabadi S."/>
            <person name="Mondo S."/>
            <person name="Robb S."/>
            <person name="Idnurm A."/>
            <person name="Muszewska A."/>
            <person name="Steczkiewicz K."/>
            <person name="Masonjones S."/>
            <person name="Liao H.L."/>
            <person name="Gajdeczka M.T."/>
            <person name="Anike F."/>
            <person name="Vuek A."/>
            <person name="Anishchenko I.M."/>
            <person name="Voigt K."/>
            <person name="de Hoog G.S."/>
            <person name="Smith M.E."/>
            <person name="Heitman J."/>
            <person name="Vilgalys R."/>
            <person name="Stajich J.E."/>
        </authorList>
    </citation>
    <scope>NUCLEOTIDE SEQUENCE [LARGE SCALE GENOMIC DNA]</scope>
    <source>
        <strain evidence="1 2">LSU 92-RS-03</strain>
    </source>
</reference>
<dbReference type="GO" id="GO:0003676">
    <property type="term" value="F:nucleic acid binding"/>
    <property type="evidence" value="ECO:0007669"/>
    <property type="project" value="InterPro"/>
</dbReference>
<evidence type="ECO:0000313" key="1">
    <source>
        <dbReference type="EMBL" id="RCH79993.1"/>
    </source>
</evidence>
<evidence type="ECO:0008006" key="3">
    <source>
        <dbReference type="Google" id="ProtNLM"/>
    </source>
</evidence>